<dbReference type="OrthoDB" id="7597365at2"/>
<sequence length="280" mass="29384">MEQDGVLTHVTKVNQWECDHNGHWNVRFYSRAAQAASEAAAVLCGASNPGAASVTTRHLRYHRELFSGAPVRVRSGVLTGGPQAGALLHLIESHGRLSATALDRTPGPVPQVGAFPAGAATHALPRGLPPGDFVPLREGEAARDVILGPVPTEARDHTGDLSSDGMMNFVSIASHGLLNALGFTPEFVARTGISRMAVEMKTTRHVFCPESTILSARSVIAAVTGKSAVIRHDLYSATTGTVIASAAQCIVMVDLSTRKAVPMPEELARGFGTAMPAAVQ</sequence>
<dbReference type="EMBL" id="CP004394">
    <property type="protein sequence ID" value="AJE49210.1"/>
    <property type="molecule type" value="Genomic_DNA"/>
</dbReference>
<dbReference type="AlphaFoldDB" id="A0A0B5E6Z0"/>
<accession>A0A0B5E6Z0</accession>
<dbReference type="HOGENOM" id="CLU_962362_0_0_5"/>
<keyword evidence="1" id="KW-0614">Plasmid</keyword>
<dbReference type="SUPFAM" id="SSF54637">
    <property type="entry name" value="Thioesterase/thiol ester dehydrase-isomerase"/>
    <property type="match status" value="2"/>
</dbReference>
<dbReference type="KEGG" id="cid:P73_4495"/>
<keyword evidence="2" id="KW-1185">Reference proteome</keyword>
<organism evidence="1 2">
    <name type="scientific">Celeribacter indicus</name>
    <dbReference type="NCBI Taxonomy" id="1208324"/>
    <lineage>
        <taxon>Bacteria</taxon>
        <taxon>Pseudomonadati</taxon>
        <taxon>Pseudomonadota</taxon>
        <taxon>Alphaproteobacteria</taxon>
        <taxon>Rhodobacterales</taxon>
        <taxon>Roseobacteraceae</taxon>
        <taxon>Celeribacter</taxon>
    </lineage>
</organism>
<dbReference type="Pfam" id="PF13279">
    <property type="entry name" value="4HBT_2"/>
    <property type="match status" value="2"/>
</dbReference>
<dbReference type="Gene3D" id="3.10.129.10">
    <property type="entry name" value="Hotdog Thioesterase"/>
    <property type="match status" value="2"/>
</dbReference>
<evidence type="ECO:0000313" key="1">
    <source>
        <dbReference type="EMBL" id="AJE49210.1"/>
    </source>
</evidence>
<protein>
    <recommendedName>
        <fullName evidence="3">Thioesterase</fullName>
    </recommendedName>
</protein>
<reference evidence="1 2" key="1">
    <citation type="journal article" date="2014" name="Int. J. Syst. Evol. Microbiol.">
        <title>Celeribacter indicus sp. nov., a polycyclic aromatic hydrocarbon-degrading bacterium from deep-sea sediment and reclassification of Huaishuia halophila as Celeribacter halophilus comb. nov.</title>
        <authorList>
            <person name="Lai Q."/>
            <person name="Cao J."/>
            <person name="Yuan J."/>
            <person name="Li F."/>
            <person name="Shao Z."/>
        </authorList>
    </citation>
    <scope>NUCLEOTIDE SEQUENCE [LARGE SCALE GENOMIC DNA]</scope>
    <source>
        <strain evidence="1">P73</strain>
        <plasmid evidence="2">Plasmid pP73A</plasmid>
    </source>
</reference>
<dbReference type="RefSeq" id="WP_139267222.1">
    <property type="nucleotide sequence ID" value="NZ_CP004394.1"/>
</dbReference>
<proteinExistence type="predicted"/>
<evidence type="ECO:0008006" key="3">
    <source>
        <dbReference type="Google" id="ProtNLM"/>
    </source>
</evidence>
<evidence type="ECO:0000313" key="2">
    <source>
        <dbReference type="Proteomes" id="UP000031521"/>
    </source>
</evidence>
<dbReference type="Proteomes" id="UP000031521">
    <property type="component" value="Plasmid pP73A"/>
</dbReference>
<name>A0A0B5E6Z0_9RHOB</name>
<geneLocation type="plasmid" evidence="1 2">
    <name>pP73A</name>
</geneLocation>
<dbReference type="InterPro" id="IPR029069">
    <property type="entry name" value="HotDog_dom_sf"/>
</dbReference>
<gene>
    <name evidence="1" type="ORF">P73_4495</name>
</gene>